<dbReference type="EC" id="3.1.-.-" evidence="3"/>
<dbReference type="GO" id="GO:0016787">
    <property type="term" value="F:hydrolase activity"/>
    <property type="evidence" value="ECO:0007669"/>
    <property type="project" value="UniProtKB-KW"/>
</dbReference>
<evidence type="ECO:0000259" key="2">
    <source>
        <dbReference type="PROSITE" id="PS51831"/>
    </source>
</evidence>
<dbReference type="OrthoDB" id="9778453at2"/>
<protein>
    <submittedName>
        <fullName evidence="3">3'-5' exoribonuclease YhaM</fullName>
        <ecNumber evidence="3">3.1.-.-</ecNumber>
    </submittedName>
</protein>
<accession>A0A518CPV9</accession>
<evidence type="ECO:0000313" key="4">
    <source>
        <dbReference type="Proteomes" id="UP000317178"/>
    </source>
</evidence>
<dbReference type="PANTHER" id="PTHR37294:SF1">
    <property type="entry name" value="3'-5' EXORIBONUCLEASE YHAM"/>
    <property type="match status" value="1"/>
</dbReference>
<dbReference type="SUPFAM" id="SSF109604">
    <property type="entry name" value="HD-domain/PDEase-like"/>
    <property type="match status" value="1"/>
</dbReference>
<organism evidence="3 4">
    <name type="scientific">Polystyrenella longa</name>
    <dbReference type="NCBI Taxonomy" id="2528007"/>
    <lineage>
        <taxon>Bacteria</taxon>
        <taxon>Pseudomonadati</taxon>
        <taxon>Planctomycetota</taxon>
        <taxon>Planctomycetia</taxon>
        <taxon>Planctomycetales</taxon>
        <taxon>Planctomycetaceae</taxon>
        <taxon>Polystyrenella</taxon>
    </lineage>
</organism>
<dbReference type="InterPro" id="IPR006675">
    <property type="entry name" value="HDIG_dom"/>
</dbReference>
<dbReference type="PROSITE" id="PS51831">
    <property type="entry name" value="HD"/>
    <property type="match status" value="1"/>
</dbReference>
<dbReference type="KEGG" id="plon:Pla110_30010"/>
<name>A0A518CPV9_9PLAN</name>
<dbReference type="CDD" id="cd00077">
    <property type="entry name" value="HDc"/>
    <property type="match status" value="1"/>
</dbReference>
<proteinExistence type="predicted"/>
<dbReference type="SMART" id="SM00471">
    <property type="entry name" value="HDc"/>
    <property type="match status" value="1"/>
</dbReference>
<gene>
    <name evidence="3" type="primary">yhaM_2</name>
    <name evidence="3" type="ORF">Pla110_30010</name>
</gene>
<dbReference type="InterPro" id="IPR050798">
    <property type="entry name" value="YhaM_exoribonuc/phosphodiest"/>
</dbReference>
<dbReference type="RefSeq" id="WP_144996459.1">
    <property type="nucleotide sequence ID" value="NZ_CP036281.1"/>
</dbReference>
<dbReference type="InterPro" id="IPR006674">
    <property type="entry name" value="HD_domain"/>
</dbReference>
<evidence type="ECO:0000256" key="1">
    <source>
        <dbReference type="ARBA" id="ARBA00022801"/>
    </source>
</evidence>
<feature type="domain" description="HD" evidence="2">
    <location>
        <begin position="172"/>
        <end position="301"/>
    </location>
</feature>
<evidence type="ECO:0000313" key="3">
    <source>
        <dbReference type="EMBL" id="QDU81261.1"/>
    </source>
</evidence>
<reference evidence="3 4" key="1">
    <citation type="submission" date="2019-02" db="EMBL/GenBank/DDBJ databases">
        <title>Deep-cultivation of Planctomycetes and their phenomic and genomic characterization uncovers novel biology.</title>
        <authorList>
            <person name="Wiegand S."/>
            <person name="Jogler M."/>
            <person name="Boedeker C."/>
            <person name="Pinto D."/>
            <person name="Vollmers J."/>
            <person name="Rivas-Marin E."/>
            <person name="Kohn T."/>
            <person name="Peeters S.H."/>
            <person name="Heuer A."/>
            <person name="Rast P."/>
            <person name="Oberbeckmann S."/>
            <person name="Bunk B."/>
            <person name="Jeske O."/>
            <person name="Meyerdierks A."/>
            <person name="Storesund J.E."/>
            <person name="Kallscheuer N."/>
            <person name="Luecker S."/>
            <person name="Lage O.M."/>
            <person name="Pohl T."/>
            <person name="Merkel B.J."/>
            <person name="Hornburger P."/>
            <person name="Mueller R.-W."/>
            <person name="Bruemmer F."/>
            <person name="Labrenz M."/>
            <person name="Spormann A.M."/>
            <person name="Op den Camp H."/>
            <person name="Overmann J."/>
            <person name="Amann R."/>
            <person name="Jetten M.S.M."/>
            <person name="Mascher T."/>
            <person name="Medema M.H."/>
            <person name="Devos D.P."/>
            <person name="Kaster A.-K."/>
            <person name="Ovreas L."/>
            <person name="Rohde M."/>
            <person name="Galperin M.Y."/>
            <person name="Jogler C."/>
        </authorList>
    </citation>
    <scope>NUCLEOTIDE SEQUENCE [LARGE SCALE GENOMIC DNA]</scope>
    <source>
        <strain evidence="3 4">Pla110</strain>
    </source>
</reference>
<dbReference type="AlphaFoldDB" id="A0A518CPV9"/>
<keyword evidence="4" id="KW-1185">Reference proteome</keyword>
<dbReference type="GO" id="GO:0031125">
    <property type="term" value="P:rRNA 3'-end processing"/>
    <property type="evidence" value="ECO:0007669"/>
    <property type="project" value="TreeGrafter"/>
</dbReference>
<dbReference type="InterPro" id="IPR003607">
    <property type="entry name" value="HD/PDEase_dom"/>
</dbReference>
<dbReference type="Gene3D" id="1.10.3210.10">
    <property type="entry name" value="Hypothetical protein af1432"/>
    <property type="match status" value="1"/>
</dbReference>
<dbReference type="Pfam" id="PF01966">
    <property type="entry name" value="HD"/>
    <property type="match status" value="1"/>
</dbReference>
<keyword evidence="1 3" id="KW-0378">Hydrolase</keyword>
<dbReference type="NCBIfam" id="TIGR00277">
    <property type="entry name" value="HDIG"/>
    <property type="match status" value="1"/>
</dbReference>
<sequence length="333" mass="37930">MPSKPTTRPLSELENGEKATCYALLSQQDQAKTRDGKPYYRVTFRDREREAVVMVWSDSPWFGPCEAEWQVGSFYRITGQYADTKFGPQITLEEAHAVTDEDREAGFNENDFYISSRYNADEMFQDLLGIVEKEIVDPNLNELVRLILTENEEEIKTFPAAKRNHHAYLGGFLEHVRSVTQTALFLADKYADYYRAMQPPLSRDLVIAGAILHDIGKMQELAFQPQGSEYSPAGQLIGHILLGRDIVRSYAEKVPELDPNLLLRLEHIIVAHQNLPEWGSPIAPHTPEALLVHYADDIDAKYHMMAMALEADDNSDLDFTSRNNPLRRALFRG</sequence>
<dbReference type="EMBL" id="CP036281">
    <property type="protein sequence ID" value="QDU81261.1"/>
    <property type="molecule type" value="Genomic_DNA"/>
</dbReference>
<dbReference type="Proteomes" id="UP000317178">
    <property type="component" value="Chromosome"/>
</dbReference>
<dbReference type="PANTHER" id="PTHR37294">
    <property type="entry name" value="3'-5' EXORIBONUCLEASE YHAM"/>
    <property type="match status" value="1"/>
</dbReference>